<dbReference type="InterPro" id="IPR036691">
    <property type="entry name" value="Endo/exonu/phosph_ase_sf"/>
</dbReference>
<dbReference type="InterPro" id="IPR005135">
    <property type="entry name" value="Endo/exonuclease/phosphatase"/>
</dbReference>
<dbReference type="Gramene" id="C.cajan_23588.t">
    <property type="protein sequence ID" value="C.cajan_23588.t"/>
    <property type="gene ID" value="C.cajan_23588"/>
</dbReference>
<keyword evidence="3" id="KW-1185">Reference proteome</keyword>
<dbReference type="AlphaFoldDB" id="A0A151SG67"/>
<dbReference type="PANTHER" id="PTHR35218">
    <property type="entry name" value="RNASE H DOMAIN-CONTAINING PROTEIN"/>
    <property type="match status" value="1"/>
</dbReference>
<evidence type="ECO:0000259" key="1">
    <source>
        <dbReference type="Pfam" id="PF03372"/>
    </source>
</evidence>
<sequence>MLKIDKVTAIQARGRYARICVEMDLDKPLLPTVIARGYLLNIQYEGLHSISFQCGKYGHKESHCGIMVDRSQHSSHGIGEAVMKEDNVHDYGPWMLVKRHSNRFSQKANSNKKFEASRGFATLIKDIMLEYSAYLIFLLEMHVSGAKEEAIIKRIGLDGVFIEKVRGHVGGIWCLRNPSLWKVQVLDNSHYHVHMRVNWQNTGEWLLIVVYYSPHYQHRQELWDVLRELSLDIDCAWAILGDFNSIIHPHERKGGSANPSNRGILGFSNMINNCDLIDAIFQGYPLTWKRGSLEQRLDMLLINIQWRMKDLFVLCIECLFHIIQSAVDSNQWTPIRIARKAPKISHLAFADDLFLFAEASEDQHERCFFHYYLHICSQHERYHPTTTSYVSKKFQNK</sequence>
<accession>A0A151SG67</accession>
<dbReference type="Gene3D" id="3.60.10.10">
    <property type="entry name" value="Endonuclease/exonuclease/phosphatase"/>
    <property type="match status" value="1"/>
</dbReference>
<protein>
    <recommendedName>
        <fullName evidence="1">Endonuclease/exonuclease/phosphatase domain-containing protein</fullName>
    </recommendedName>
</protein>
<gene>
    <name evidence="2" type="ORF">KK1_024275</name>
</gene>
<dbReference type="EMBL" id="KQ483411">
    <property type="protein sequence ID" value="KYP53701.1"/>
    <property type="molecule type" value="Genomic_DNA"/>
</dbReference>
<organism evidence="2 3">
    <name type="scientific">Cajanus cajan</name>
    <name type="common">Pigeon pea</name>
    <name type="synonym">Cajanus indicus</name>
    <dbReference type="NCBI Taxonomy" id="3821"/>
    <lineage>
        <taxon>Eukaryota</taxon>
        <taxon>Viridiplantae</taxon>
        <taxon>Streptophyta</taxon>
        <taxon>Embryophyta</taxon>
        <taxon>Tracheophyta</taxon>
        <taxon>Spermatophyta</taxon>
        <taxon>Magnoliopsida</taxon>
        <taxon>eudicotyledons</taxon>
        <taxon>Gunneridae</taxon>
        <taxon>Pentapetalae</taxon>
        <taxon>rosids</taxon>
        <taxon>fabids</taxon>
        <taxon>Fabales</taxon>
        <taxon>Fabaceae</taxon>
        <taxon>Papilionoideae</taxon>
        <taxon>50 kb inversion clade</taxon>
        <taxon>NPAAA clade</taxon>
        <taxon>indigoferoid/millettioid clade</taxon>
        <taxon>Phaseoleae</taxon>
        <taxon>Cajanus</taxon>
    </lineage>
</organism>
<feature type="domain" description="Endonuclease/exonuclease/phosphatase" evidence="1">
    <location>
        <begin position="114"/>
        <end position="303"/>
    </location>
</feature>
<dbReference type="SUPFAM" id="SSF56219">
    <property type="entry name" value="DNase I-like"/>
    <property type="match status" value="1"/>
</dbReference>
<proteinExistence type="predicted"/>
<dbReference type="PANTHER" id="PTHR35218:SF9">
    <property type="entry name" value="ENDONUCLEASE_EXONUCLEASE_PHOSPHATASE DOMAIN-CONTAINING PROTEIN"/>
    <property type="match status" value="1"/>
</dbReference>
<name>A0A151SG67_CAJCA</name>
<evidence type="ECO:0000313" key="3">
    <source>
        <dbReference type="Proteomes" id="UP000075243"/>
    </source>
</evidence>
<evidence type="ECO:0000313" key="2">
    <source>
        <dbReference type="EMBL" id="KYP53701.1"/>
    </source>
</evidence>
<dbReference type="GO" id="GO:0003824">
    <property type="term" value="F:catalytic activity"/>
    <property type="evidence" value="ECO:0007669"/>
    <property type="project" value="InterPro"/>
</dbReference>
<dbReference type="Pfam" id="PF03372">
    <property type="entry name" value="Exo_endo_phos"/>
    <property type="match status" value="1"/>
</dbReference>
<reference evidence="2" key="1">
    <citation type="journal article" date="2012" name="Nat. Biotechnol.">
        <title>Draft genome sequence of pigeonpea (Cajanus cajan), an orphan legume crop of resource-poor farmers.</title>
        <authorList>
            <person name="Varshney R.K."/>
            <person name="Chen W."/>
            <person name="Li Y."/>
            <person name="Bharti A.K."/>
            <person name="Saxena R.K."/>
            <person name="Schlueter J.A."/>
            <person name="Donoghue M.T."/>
            <person name="Azam S."/>
            <person name="Fan G."/>
            <person name="Whaley A.M."/>
            <person name="Farmer A.D."/>
            <person name="Sheridan J."/>
            <person name="Iwata A."/>
            <person name="Tuteja R."/>
            <person name="Penmetsa R.V."/>
            <person name="Wu W."/>
            <person name="Upadhyaya H.D."/>
            <person name="Yang S.P."/>
            <person name="Shah T."/>
            <person name="Saxena K.B."/>
            <person name="Michael T."/>
            <person name="McCombie W.R."/>
            <person name="Yang B."/>
            <person name="Zhang G."/>
            <person name="Yang H."/>
            <person name="Wang J."/>
            <person name="Spillane C."/>
            <person name="Cook D.R."/>
            <person name="May G.D."/>
            <person name="Xu X."/>
            <person name="Jackson S.A."/>
        </authorList>
    </citation>
    <scope>NUCLEOTIDE SEQUENCE [LARGE SCALE GENOMIC DNA]</scope>
</reference>
<dbReference type="Proteomes" id="UP000075243">
    <property type="component" value="Unassembled WGS sequence"/>
</dbReference>